<keyword evidence="2" id="KW-1185">Reference proteome</keyword>
<name>Q742I1_MYCPA</name>
<dbReference type="HOGENOM" id="CLU_518580_0_0_11"/>
<proteinExistence type="predicted"/>
<organism evidence="1 2">
    <name type="scientific">Mycolicibacterium paratuberculosis (strain ATCC BAA-968 / K-10)</name>
    <name type="common">Mycobacterium paratuberculosis</name>
    <dbReference type="NCBI Taxonomy" id="262316"/>
    <lineage>
        <taxon>Bacteria</taxon>
        <taxon>Bacillati</taxon>
        <taxon>Actinomycetota</taxon>
        <taxon>Actinomycetes</taxon>
        <taxon>Mycobacteriales</taxon>
        <taxon>Mycobacteriaceae</taxon>
        <taxon>Mycobacterium</taxon>
        <taxon>Mycobacterium avium complex (MAC)</taxon>
    </lineage>
</organism>
<accession>Q742I1</accession>
<gene>
    <name evidence="1" type="ordered locus">MAP_0854</name>
</gene>
<evidence type="ECO:0008006" key="3">
    <source>
        <dbReference type="Google" id="ProtNLM"/>
    </source>
</evidence>
<dbReference type="AlphaFoldDB" id="Q742I1"/>
<evidence type="ECO:0000313" key="2">
    <source>
        <dbReference type="Proteomes" id="UP000000580"/>
    </source>
</evidence>
<dbReference type="EMBL" id="AE016958">
    <property type="protein sequence ID" value="AAS03171.1"/>
    <property type="molecule type" value="Genomic_DNA"/>
</dbReference>
<dbReference type="eggNOG" id="ENOG5032TNH">
    <property type="taxonomic scope" value="Bacteria"/>
</dbReference>
<protein>
    <recommendedName>
        <fullName evidence="3">Replication protein</fullName>
    </recommendedName>
</protein>
<evidence type="ECO:0000313" key="1">
    <source>
        <dbReference type="EMBL" id="AAS03171.1"/>
    </source>
</evidence>
<sequence length="525" mass="56736">MSDLDEVRTSIDAGLAARSAGGAEGQRAGGASVASALGSTQSYCFTTSATSGGGVSAVDPGERRRIRWGARAMLWQASSLKAVRCCGRVLHNDAVGDPDDGQGVVIKRREVDGRMVASLHGLMTCGSVWACPRCSAVIANTRAAEIGATVRECYRRGGRVYLLTLTMRHSRRDGLADLWDSLSTAWRSVFGTRNWTGQKERMVQRRRGLALLPEIMGDAERFDIAGVTRVVEATYGKPELGGHGWHLHIHALVFSVTSLSSGLIEGIERTLGRGVNHDWLARNVFAARIHQRWSQGLAKAGCQMPGSVAVDVREIDDEGAEYVGRYLSKATYDVAARIGLEVGAGVSTKDARAERNQTPFEVLANLAESVDARGFGIRTPRHWAVLPAGNGDWAVIDSDTGEVASITAPGQWKVWHEWEQASCGRRQITWSRRRSNPESGREMLWNDLLDSRGRSAEASDEEIAVDEVDAESVGVISRQVWYQVFAWRPGLIVDLLEAAERCGVAAVGVLSQSAGCDVAGWPPGG</sequence>
<dbReference type="Proteomes" id="UP000000580">
    <property type="component" value="Chromosome"/>
</dbReference>
<reference evidence="1 2" key="1">
    <citation type="journal article" date="2005" name="Proc. Natl. Acad. Sci. U.S.A.">
        <title>The complete genome sequence of Mycobacterium avium subspecies paratuberculosis.</title>
        <authorList>
            <person name="Li L."/>
            <person name="Bannantine J.P."/>
            <person name="Zhang Q."/>
            <person name="Amonsin A."/>
            <person name="May B.J."/>
            <person name="Alt D."/>
            <person name="Banerji N."/>
            <person name="Kanjilal S."/>
            <person name="Kapur V."/>
        </authorList>
    </citation>
    <scope>NUCLEOTIDE SEQUENCE [LARGE SCALE GENOMIC DNA]</scope>
    <source>
        <strain evidence="2">ATCC BAA-968 / K-10</strain>
    </source>
</reference>
<dbReference type="STRING" id="262316.MAP_0854"/>
<dbReference type="KEGG" id="mpa:MAP_0854"/>